<accession>A0A5B7E9R9</accession>
<name>A0A5B7E9R9_PORTR</name>
<evidence type="ECO:0000313" key="1">
    <source>
        <dbReference type="EMBL" id="MPC30097.1"/>
    </source>
</evidence>
<dbReference type="AlphaFoldDB" id="A0A5B7E9R9"/>
<sequence length="85" mass="9922">MVDIWNGLGEEIVTAENVGNMGSREEGNFDKFEDIRHQGKKQVNTKEITDEFFLFFYKRSGKPSESVLARTPQLTPEWDNKWLIQ</sequence>
<organism evidence="1 2">
    <name type="scientific">Portunus trituberculatus</name>
    <name type="common">Swimming crab</name>
    <name type="synonym">Neptunus trituberculatus</name>
    <dbReference type="NCBI Taxonomy" id="210409"/>
    <lineage>
        <taxon>Eukaryota</taxon>
        <taxon>Metazoa</taxon>
        <taxon>Ecdysozoa</taxon>
        <taxon>Arthropoda</taxon>
        <taxon>Crustacea</taxon>
        <taxon>Multicrustacea</taxon>
        <taxon>Malacostraca</taxon>
        <taxon>Eumalacostraca</taxon>
        <taxon>Eucarida</taxon>
        <taxon>Decapoda</taxon>
        <taxon>Pleocyemata</taxon>
        <taxon>Brachyura</taxon>
        <taxon>Eubrachyura</taxon>
        <taxon>Portunoidea</taxon>
        <taxon>Portunidae</taxon>
        <taxon>Portuninae</taxon>
        <taxon>Portunus</taxon>
    </lineage>
</organism>
<dbReference type="Proteomes" id="UP000324222">
    <property type="component" value="Unassembled WGS sequence"/>
</dbReference>
<proteinExistence type="predicted"/>
<comment type="caution">
    <text evidence="1">The sequence shown here is derived from an EMBL/GenBank/DDBJ whole genome shotgun (WGS) entry which is preliminary data.</text>
</comment>
<reference evidence="1" key="1">
    <citation type="submission" date="2019-05" db="EMBL/GenBank/DDBJ databases">
        <title>Another draft genome of Portunus trituberculatus and its Hox gene families provides insights of decapod evolution.</title>
        <authorList>
            <person name="Jeong J.-H."/>
            <person name="Song I."/>
            <person name="Kim S."/>
            <person name="Choi T."/>
            <person name="Kim D."/>
            <person name="Ryu S."/>
            <person name="Kim W."/>
        </authorList>
    </citation>
    <scope>NUCLEOTIDE SEQUENCE [LARGE SCALE GENOMIC DNA]</scope>
    <source>
        <tissue evidence="1">Muscle</tissue>
    </source>
</reference>
<dbReference type="EMBL" id="VSRR010002194">
    <property type="protein sequence ID" value="MPC30097.1"/>
    <property type="molecule type" value="Genomic_DNA"/>
</dbReference>
<gene>
    <name evidence="1" type="ORF">E2C01_023352</name>
</gene>
<protein>
    <submittedName>
        <fullName evidence="1">Uncharacterized protein</fullName>
    </submittedName>
</protein>
<evidence type="ECO:0000313" key="2">
    <source>
        <dbReference type="Proteomes" id="UP000324222"/>
    </source>
</evidence>
<keyword evidence="2" id="KW-1185">Reference proteome</keyword>